<evidence type="ECO:0000256" key="10">
    <source>
        <dbReference type="SAM" id="Phobius"/>
    </source>
</evidence>
<keyword evidence="9" id="KW-0067">ATP-binding</keyword>
<evidence type="ECO:0000256" key="8">
    <source>
        <dbReference type="ARBA" id="ARBA00022777"/>
    </source>
</evidence>
<dbReference type="PANTHER" id="PTHR44936">
    <property type="entry name" value="SENSOR PROTEIN CREC"/>
    <property type="match status" value="1"/>
</dbReference>
<evidence type="ECO:0000256" key="7">
    <source>
        <dbReference type="ARBA" id="ARBA00022741"/>
    </source>
</evidence>
<dbReference type="InterPro" id="IPR005467">
    <property type="entry name" value="His_kinase_dom"/>
</dbReference>
<keyword evidence="4" id="KW-1003">Cell membrane</keyword>
<feature type="domain" description="Histidine kinase" evidence="11">
    <location>
        <begin position="229"/>
        <end position="435"/>
    </location>
</feature>
<dbReference type="InterPro" id="IPR003661">
    <property type="entry name" value="HisK_dim/P_dom"/>
</dbReference>
<sequence>MRAQKNGDGKERAVVTAEIQVPHQSSRRLRLQTLVWLRWLAVGGQAMTVIIVAFWLQFPLPLLAAGLLIGSLAAANFYLAVRYPATHRLEPPAAFALLGFDLVQLSALLFITGGLANPFAPLVCVPVIISFASQPIRYSMILLLAAIAATTALAFSPFSLPWYSDRAVSVHVVMLLGVWCAIASTTAFAAFYVHRVSSEARQLGDALTATELVLQREQHLSQLDGLAAAAAHELGTPLATISVVAKEMERELGDDERFREDVQLLRSQSERCRDILRRLTTLSSGDEAHMRLLPLSSLIEEVMAPHREFGIKLLLVEKTGRAGEPVGLRNPGILYGLGNLIENAVDYAREKVTVTVEHNPQEVIVVIEDDGEGYTPDILARIGEPYVTSRQRDDTAGGLGLGLFIAKTLLERSGARLSFENQPGARVRVAWPRALMEAGNKTLYHPG</sequence>
<evidence type="ECO:0000259" key="11">
    <source>
        <dbReference type="PROSITE" id="PS50109"/>
    </source>
</evidence>
<feature type="transmembrane region" description="Helical" evidence="10">
    <location>
        <begin position="93"/>
        <end position="112"/>
    </location>
</feature>
<dbReference type="GO" id="GO:0005524">
    <property type="term" value="F:ATP binding"/>
    <property type="evidence" value="ECO:0007669"/>
    <property type="project" value="UniProtKB-KW"/>
</dbReference>
<keyword evidence="7" id="KW-0547">Nucleotide-binding</keyword>
<keyword evidence="5" id="KW-0597">Phosphoprotein</keyword>
<feature type="transmembrane region" description="Helical" evidence="10">
    <location>
        <begin position="62"/>
        <end position="81"/>
    </location>
</feature>
<evidence type="ECO:0000256" key="4">
    <source>
        <dbReference type="ARBA" id="ARBA00022475"/>
    </source>
</evidence>
<keyword evidence="13" id="KW-1185">Reference proteome</keyword>
<organism evidence="12 13">
    <name type="scientific">Metarhizobium album</name>
    <dbReference type="NCBI Taxonomy" id="2182425"/>
    <lineage>
        <taxon>Bacteria</taxon>
        <taxon>Pseudomonadati</taxon>
        <taxon>Pseudomonadota</taxon>
        <taxon>Alphaproteobacteria</taxon>
        <taxon>Hyphomicrobiales</taxon>
        <taxon>Rhizobiaceae</taxon>
        <taxon>Metarhizobium</taxon>
    </lineage>
</organism>
<keyword evidence="10" id="KW-0472">Membrane</keyword>
<dbReference type="InterPro" id="IPR047770">
    <property type="entry name" value="RegB"/>
</dbReference>
<dbReference type="Gene3D" id="3.30.565.10">
    <property type="entry name" value="Histidine kinase-like ATPase, C-terminal domain"/>
    <property type="match status" value="1"/>
</dbReference>
<evidence type="ECO:0000313" key="12">
    <source>
        <dbReference type="EMBL" id="PWE52478.1"/>
    </source>
</evidence>
<dbReference type="Pfam" id="PF02518">
    <property type="entry name" value="HATPase_c"/>
    <property type="match status" value="1"/>
</dbReference>
<comment type="caution">
    <text evidence="12">The sequence shown here is derived from an EMBL/GenBank/DDBJ whole genome shotgun (WGS) entry which is preliminary data.</text>
</comment>
<dbReference type="EC" id="2.7.13.3" evidence="3"/>
<comment type="catalytic activity">
    <reaction evidence="1">
        <text>ATP + protein L-histidine = ADP + protein N-phospho-L-histidine.</text>
        <dbReference type="EC" id="2.7.13.3"/>
    </reaction>
</comment>
<evidence type="ECO:0000256" key="9">
    <source>
        <dbReference type="ARBA" id="ARBA00022840"/>
    </source>
</evidence>
<gene>
    <name evidence="12" type="ORF">DEM27_30970</name>
</gene>
<dbReference type="SMART" id="SM00387">
    <property type="entry name" value="HATPase_c"/>
    <property type="match status" value="1"/>
</dbReference>
<dbReference type="GO" id="GO:0000155">
    <property type="term" value="F:phosphorelay sensor kinase activity"/>
    <property type="evidence" value="ECO:0007669"/>
    <property type="project" value="InterPro"/>
</dbReference>
<dbReference type="EMBL" id="QFBC01000025">
    <property type="protein sequence ID" value="PWE52478.1"/>
    <property type="molecule type" value="Genomic_DNA"/>
</dbReference>
<dbReference type="InterPro" id="IPR004358">
    <property type="entry name" value="Sig_transdc_His_kin-like_C"/>
</dbReference>
<dbReference type="SUPFAM" id="SSF55874">
    <property type="entry name" value="ATPase domain of HSP90 chaperone/DNA topoisomerase II/histidine kinase"/>
    <property type="match status" value="1"/>
</dbReference>
<keyword evidence="10" id="KW-0812">Transmembrane</keyword>
<evidence type="ECO:0000313" key="13">
    <source>
        <dbReference type="Proteomes" id="UP000245252"/>
    </source>
</evidence>
<evidence type="ECO:0000256" key="1">
    <source>
        <dbReference type="ARBA" id="ARBA00000085"/>
    </source>
</evidence>
<dbReference type="GO" id="GO:0005886">
    <property type="term" value="C:plasma membrane"/>
    <property type="evidence" value="ECO:0007669"/>
    <property type="project" value="UniProtKB-SubCell"/>
</dbReference>
<keyword evidence="8 12" id="KW-0418">Kinase</keyword>
<reference evidence="12 13" key="1">
    <citation type="submission" date="2018-05" db="EMBL/GenBank/DDBJ databases">
        <title>The draft genome of strain NS-104.</title>
        <authorList>
            <person name="Hang P."/>
            <person name="Jiang J."/>
        </authorList>
    </citation>
    <scope>NUCLEOTIDE SEQUENCE [LARGE SCALE GENOMIC DNA]</scope>
    <source>
        <strain evidence="12 13">NS-104</strain>
    </source>
</reference>
<proteinExistence type="predicted"/>
<dbReference type="Proteomes" id="UP000245252">
    <property type="component" value="Unassembled WGS sequence"/>
</dbReference>
<dbReference type="Gene3D" id="1.10.287.130">
    <property type="match status" value="1"/>
</dbReference>
<dbReference type="CDD" id="cd00082">
    <property type="entry name" value="HisKA"/>
    <property type="match status" value="1"/>
</dbReference>
<dbReference type="PROSITE" id="PS50109">
    <property type="entry name" value="HIS_KIN"/>
    <property type="match status" value="1"/>
</dbReference>
<name>A0A2U2DGT6_9HYPH</name>
<dbReference type="InterPro" id="IPR036097">
    <property type="entry name" value="HisK_dim/P_sf"/>
</dbReference>
<dbReference type="InterPro" id="IPR003594">
    <property type="entry name" value="HATPase_dom"/>
</dbReference>
<dbReference type="SUPFAM" id="SSF47384">
    <property type="entry name" value="Homodimeric domain of signal transducing histidine kinase"/>
    <property type="match status" value="1"/>
</dbReference>
<dbReference type="InterPro" id="IPR050980">
    <property type="entry name" value="2C_sensor_his_kinase"/>
</dbReference>
<dbReference type="AlphaFoldDB" id="A0A2U2DGT6"/>
<dbReference type="Pfam" id="PF00512">
    <property type="entry name" value="HisKA"/>
    <property type="match status" value="1"/>
</dbReference>
<evidence type="ECO:0000256" key="3">
    <source>
        <dbReference type="ARBA" id="ARBA00012438"/>
    </source>
</evidence>
<evidence type="ECO:0000256" key="6">
    <source>
        <dbReference type="ARBA" id="ARBA00022679"/>
    </source>
</evidence>
<dbReference type="SMART" id="SM00388">
    <property type="entry name" value="HisKA"/>
    <property type="match status" value="1"/>
</dbReference>
<dbReference type="OrthoDB" id="9785252at2"/>
<evidence type="ECO:0000256" key="2">
    <source>
        <dbReference type="ARBA" id="ARBA00004651"/>
    </source>
</evidence>
<dbReference type="PRINTS" id="PR00344">
    <property type="entry name" value="BCTRLSENSOR"/>
</dbReference>
<feature type="transmembrane region" description="Helical" evidence="10">
    <location>
        <begin position="35"/>
        <end position="56"/>
    </location>
</feature>
<dbReference type="PANTHER" id="PTHR44936:SF10">
    <property type="entry name" value="SENSOR PROTEIN RSTB"/>
    <property type="match status" value="1"/>
</dbReference>
<dbReference type="InterPro" id="IPR036890">
    <property type="entry name" value="HATPase_C_sf"/>
</dbReference>
<dbReference type="NCBIfam" id="NF033792">
    <property type="entry name" value="ActS_PrrB_HisK"/>
    <property type="match status" value="1"/>
</dbReference>
<keyword evidence="6" id="KW-0808">Transferase</keyword>
<comment type="subcellular location">
    <subcellularLocation>
        <location evidence="2">Cell membrane</location>
        <topology evidence="2">Multi-pass membrane protein</topology>
    </subcellularLocation>
</comment>
<protein>
    <recommendedName>
        <fullName evidence="3">histidine kinase</fullName>
        <ecNumber evidence="3">2.7.13.3</ecNumber>
    </recommendedName>
</protein>
<accession>A0A2U2DGT6</accession>
<evidence type="ECO:0000256" key="5">
    <source>
        <dbReference type="ARBA" id="ARBA00022553"/>
    </source>
</evidence>
<feature type="transmembrane region" description="Helical" evidence="10">
    <location>
        <begin position="141"/>
        <end position="160"/>
    </location>
</feature>
<keyword evidence="10" id="KW-1133">Transmembrane helix</keyword>
<feature type="transmembrane region" description="Helical" evidence="10">
    <location>
        <begin position="172"/>
        <end position="193"/>
    </location>
</feature>